<dbReference type="Proteomes" id="UP000216840">
    <property type="component" value="Unassembled WGS sequence"/>
</dbReference>
<dbReference type="AlphaFoldDB" id="A0A265UQU1"/>
<dbReference type="OrthoDB" id="1447971at2"/>
<protein>
    <submittedName>
        <fullName evidence="1">Uncharacterized protein</fullName>
    </submittedName>
</protein>
<accession>A0A265UQU1</accession>
<evidence type="ECO:0000313" key="1">
    <source>
        <dbReference type="EMBL" id="OZV67680.1"/>
    </source>
</evidence>
<dbReference type="RefSeq" id="WP_094968973.1">
    <property type="nucleotide sequence ID" value="NZ_NGJN01000006.1"/>
</dbReference>
<comment type="caution">
    <text evidence="1">The sequence shown here is derived from an EMBL/GenBank/DDBJ whole genome shotgun (WGS) entry which is preliminary data.</text>
</comment>
<gene>
    <name evidence="1" type="ORF">CA834_12095</name>
</gene>
<sequence>MRTSQLVLTIICFCITALSLAQKSQKQINLEKNRVQIFNDEERANVQYHFYEKTQDLKLSDKVEAEYYRIIVYYVYDMARLDDKDQDNTDGEIRTKMKALVKKMDKEVKPILSPEQYKMHQQNFRDVLQSAYRARNWEWDMD</sequence>
<evidence type="ECO:0000313" key="2">
    <source>
        <dbReference type="Proteomes" id="UP000216840"/>
    </source>
</evidence>
<reference evidence="1 2" key="1">
    <citation type="submission" date="2017-05" db="EMBL/GenBank/DDBJ databases">
        <title>The draft genome sequence of Idiomarina salinarum WNB302.</title>
        <authorList>
            <person name="Sun Y."/>
            <person name="Chen B."/>
            <person name="Du Z."/>
        </authorList>
    </citation>
    <scope>NUCLEOTIDE SEQUENCE [LARGE SCALE GENOMIC DNA]</scope>
    <source>
        <strain evidence="1 2">WNB302</strain>
    </source>
</reference>
<organism evidence="1 2">
    <name type="scientific">Winogradskyella aurantia</name>
    <dbReference type="NCBI Taxonomy" id="1915063"/>
    <lineage>
        <taxon>Bacteria</taxon>
        <taxon>Pseudomonadati</taxon>
        <taxon>Bacteroidota</taxon>
        <taxon>Flavobacteriia</taxon>
        <taxon>Flavobacteriales</taxon>
        <taxon>Flavobacteriaceae</taxon>
        <taxon>Winogradskyella</taxon>
    </lineage>
</organism>
<name>A0A265UQU1_9FLAO</name>
<proteinExistence type="predicted"/>
<dbReference type="EMBL" id="NGJN01000006">
    <property type="protein sequence ID" value="OZV67680.1"/>
    <property type="molecule type" value="Genomic_DNA"/>
</dbReference>
<keyword evidence="2" id="KW-1185">Reference proteome</keyword>